<protein>
    <submittedName>
        <fullName evidence="6">Transcriptional regulator, IclR family</fullName>
    </submittedName>
</protein>
<name>A0A1I4CIA1_9PROT</name>
<evidence type="ECO:0000256" key="3">
    <source>
        <dbReference type="ARBA" id="ARBA00023163"/>
    </source>
</evidence>
<dbReference type="STRING" id="1123062.SAMN02745775_107259"/>
<dbReference type="PANTHER" id="PTHR30136">
    <property type="entry name" value="HELIX-TURN-HELIX TRANSCRIPTIONAL REGULATOR, ICLR FAMILY"/>
    <property type="match status" value="1"/>
</dbReference>
<dbReference type="PANTHER" id="PTHR30136:SF35">
    <property type="entry name" value="HTH-TYPE TRANSCRIPTIONAL REGULATOR RV1719"/>
    <property type="match status" value="1"/>
</dbReference>
<dbReference type="InterPro" id="IPR014757">
    <property type="entry name" value="Tscrpt_reg_IclR_C"/>
</dbReference>
<evidence type="ECO:0000313" key="7">
    <source>
        <dbReference type="Proteomes" id="UP000199473"/>
    </source>
</evidence>
<evidence type="ECO:0000256" key="2">
    <source>
        <dbReference type="ARBA" id="ARBA00023125"/>
    </source>
</evidence>
<dbReference type="InterPro" id="IPR050707">
    <property type="entry name" value="HTH_MetabolicPath_Reg"/>
</dbReference>
<dbReference type="Pfam" id="PF01614">
    <property type="entry name" value="IclR_C"/>
    <property type="match status" value="1"/>
</dbReference>
<dbReference type="EMBL" id="FOSQ01000007">
    <property type="protein sequence ID" value="SFK80463.1"/>
    <property type="molecule type" value="Genomic_DNA"/>
</dbReference>
<feature type="domain" description="HTH iclR-type" evidence="4">
    <location>
        <begin position="10"/>
        <end position="73"/>
    </location>
</feature>
<dbReference type="Pfam" id="PF09339">
    <property type="entry name" value="HTH_IclR"/>
    <property type="match status" value="1"/>
</dbReference>
<dbReference type="InterPro" id="IPR005471">
    <property type="entry name" value="Tscrpt_reg_IclR_N"/>
</dbReference>
<dbReference type="Gene3D" id="1.10.10.10">
    <property type="entry name" value="Winged helix-like DNA-binding domain superfamily/Winged helix DNA-binding domain"/>
    <property type="match status" value="1"/>
</dbReference>
<feature type="domain" description="IclR-ED" evidence="5">
    <location>
        <begin position="74"/>
        <end position="257"/>
    </location>
</feature>
<keyword evidence="7" id="KW-1185">Reference proteome</keyword>
<keyword evidence="1" id="KW-0805">Transcription regulation</keyword>
<dbReference type="Gene3D" id="3.30.450.40">
    <property type="match status" value="1"/>
</dbReference>
<evidence type="ECO:0000313" key="6">
    <source>
        <dbReference type="EMBL" id="SFK80463.1"/>
    </source>
</evidence>
<dbReference type="SUPFAM" id="SSF46785">
    <property type="entry name" value="Winged helix' DNA-binding domain"/>
    <property type="match status" value="1"/>
</dbReference>
<accession>A0A1I4CIA1</accession>
<evidence type="ECO:0000256" key="1">
    <source>
        <dbReference type="ARBA" id="ARBA00023015"/>
    </source>
</evidence>
<dbReference type="PROSITE" id="PS51078">
    <property type="entry name" value="ICLR_ED"/>
    <property type="match status" value="1"/>
</dbReference>
<dbReference type="AlphaFoldDB" id="A0A1I4CIA1"/>
<organism evidence="6 7">
    <name type="scientific">Falsiroseomonas stagni DSM 19981</name>
    <dbReference type="NCBI Taxonomy" id="1123062"/>
    <lineage>
        <taxon>Bacteria</taxon>
        <taxon>Pseudomonadati</taxon>
        <taxon>Pseudomonadota</taxon>
        <taxon>Alphaproteobacteria</taxon>
        <taxon>Acetobacterales</taxon>
        <taxon>Roseomonadaceae</taxon>
        <taxon>Falsiroseomonas</taxon>
    </lineage>
</organism>
<dbReference type="GO" id="GO:0045892">
    <property type="term" value="P:negative regulation of DNA-templated transcription"/>
    <property type="evidence" value="ECO:0007669"/>
    <property type="project" value="TreeGrafter"/>
</dbReference>
<dbReference type="Proteomes" id="UP000199473">
    <property type="component" value="Unassembled WGS sequence"/>
</dbReference>
<dbReference type="PROSITE" id="PS51077">
    <property type="entry name" value="HTH_ICLR"/>
    <property type="match status" value="1"/>
</dbReference>
<evidence type="ECO:0000259" key="5">
    <source>
        <dbReference type="PROSITE" id="PS51078"/>
    </source>
</evidence>
<dbReference type="GO" id="GO:0003700">
    <property type="term" value="F:DNA-binding transcription factor activity"/>
    <property type="evidence" value="ECO:0007669"/>
    <property type="project" value="TreeGrafter"/>
</dbReference>
<dbReference type="InterPro" id="IPR029016">
    <property type="entry name" value="GAF-like_dom_sf"/>
</dbReference>
<dbReference type="SUPFAM" id="SSF55781">
    <property type="entry name" value="GAF domain-like"/>
    <property type="match status" value="1"/>
</dbReference>
<evidence type="ECO:0000259" key="4">
    <source>
        <dbReference type="PROSITE" id="PS51077"/>
    </source>
</evidence>
<dbReference type="InterPro" id="IPR036390">
    <property type="entry name" value="WH_DNA-bd_sf"/>
</dbReference>
<sequence>MSETGPDSAVSGVGRVFSLLRLVAEAPPGGLRLTDIAARASLPRPTVHRLLRALAAEGAVAFEPRGKRYTLGLDLFLMAARAGDATGLRDLARPTLLRLTASLGETLFLLVHNGYDAVCIERSAGPLPIRSFTGDIGGRVPLGIGQGATAILAFLPPAEQDEIVRHNLPRMRDFGGPDEASLRAEIARVRREGFCGGAAGLIPGMAGIGAPILDRDQRAVAAISIGTTTDRLTPERRDVIAEMLKREAAAIGRQINPFDPTLRRAGAAMAG</sequence>
<gene>
    <name evidence="6" type="ORF">SAMN02745775_107259</name>
</gene>
<dbReference type="RefSeq" id="WP_092961437.1">
    <property type="nucleotide sequence ID" value="NZ_FOSQ01000007.1"/>
</dbReference>
<dbReference type="OrthoDB" id="9807558at2"/>
<dbReference type="GO" id="GO:0003677">
    <property type="term" value="F:DNA binding"/>
    <property type="evidence" value="ECO:0007669"/>
    <property type="project" value="UniProtKB-KW"/>
</dbReference>
<dbReference type="InterPro" id="IPR036388">
    <property type="entry name" value="WH-like_DNA-bd_sf"/>
</dbReference>
<keyword evidence="2" id="KW-0238">DNA-binding</keyword>
<keyword evidence="3" id="KW-0804">Transcription</keyword>
<dbReference type="SMART" id="SM00346">
    <property type="entry name" value="HTH_ICLR"/>
    <property type="match status" value="1"/>
</dbReference>
<proteinExistence type="predicted"/>
<reference evidence="6 7" key="1">
    <citation type="submission" date="2016-10" db="EMBL/GenBank/DDBJ databases">
        <authorList>
            <person name="de Groot N.N."/>
        </authorList>
    </citation>
    <scope>NUCLEOTIDE SEQUENCE [LARGE SCALE GENOMIC DNA]</scope>
    <source>
        <strain evidence="6 7">DSM 19981</strain>
    </source>
</reference>